<keyword evidence="9" id="KW-0812">Transmembrane</keyword>
<keyword evidence="7 8" id="KW-0067">ATP-binding</keyword>
<dbReference type="PANTHER" id="PTHR23342">
    <property type="entry name" value="N-ACETYLGLUTAMATE SYNTHASE"/>
    <property type="match status" value="1"/>
</dbReference>
<dbReference type="EC" id="2.7.2.8" evidence="8"/>
<keyword evidence="2 8" id="KW-0055">Arginine biosynthesis</keyword>
<dbReference type="UniPathway" id="UPA00068">
    <property type="reaction ID" value="UER00107"/>
</dbReference>
<sequence>MSNFMTHNNFYFSSDVLSLVNKYAGSIIVVKYGGSVMQNNHLKLKVIEDICLLYYLGINIVLVHGGGIFVNQYLNKLGIEPNFHNGVRVTDSITMEIVEMVLSGKVNKNLVDLFNINNIPAVGLSGKDSKLIQASSLFNDNMQNNLTGKVNMINSSIIHLLLSNKYIPVIASIASDFKGLTYNINADTVASAVASSLKANKLVLLTDMPGILSSLEDSSTLIKNLNLNSINELKNNGTISGGMLPKVEAAVNALESGVNSVHIIDGRVQHSLLYEILTNNRIGSKIII</sequence>
<dbReference type="InterPro" id="IPR036393">
    <property type="entry name" value="AceGlu_kinase-like_sf"/>
</dbReference>
<comment type="similarity">
    <text evidence="8">Belongs to the acetylglutamate kinase family. ArgB subfamily.</text>
</comment>
<evidence type="ECO:0000313" key="11">
    <source>
        <dbReference type="EMBL" id="ARW67735.1"/>
    </source>
</evidence>
<dbReference type="PANTHER" id="PTHR23342:SF0">
    <property type="entry name" value="N-ACETYLGLUTAMATE SYNTHASE, MITOCHONDRIAL"/>
    <property type="match status" value="1"/>
</dbReference>
<geneLocation type="chloroplast" evidence="11"/>
<dbReference type="Pfam" id="PF00696">
    <property type="entry name" value="AA_kinase"/>
    <property type="match status" value="1"/>
</dbReference>
<feature type="binding site" evidence="8">
    <location>
        <position position="88"/>
    </location>
    <ligand>
        <name>substrate</name>
    </ligand>
</feature>
<feature type="site" description="Transition state stabilizer" evidence="8">
    <location>
        <position position="246"/>
    </location>
</feature>
<evidence type="ECO:0000256" key="6">
    <source>
        <dbReference type="ARBA" id="ARBA00022777"/>
    </source>
</evidence>
<dbReference type="InterPro" id="IPR001048">
    <property type="entry name" value="Asp/Glu/Uridylate_kinase"/>
</dbReference>
<feature type="transmembrane region" description="Helical" evidence="9">
    <location>
        <begin position="52"/>
        <end position="74"/>
    </location>
</feature>
<dbReference type="GO" id="GO:0005524">
    <property type="term" value="F:ATP binding"/>
    <property type="evidence" value="ECO:0007669"/>
    <property type="project" value="UniProtKB-UniRule"/>
</dbReference>
<evidence type="ECO:0000256" key="1">
    <source>
        <dbReference type="ARBA" id="ARBA00004828"/>
    </source>
</evidence>
<organism evidence="11">
    <name type="scientific">Lophocladia kuetzingii</name>
    <dbReference type="NCBI Taxonomy" id="675577"/>
    <lineage>
        <taxon>Eukaryota</taxon>
        <taxon>Rhodophyta</taxon>
        <taxon>Florideophyceae</taxon>
        <taxon>Rhodymeniophycidae</taxon>
        <taxon>Ceramiales</taxon>
        <taxon>Rhodomelaceae</taxon>
        <taxon>Lophothalieae</taxon>
        <taxon>Lophocladia</taxon>
    </lineage>
</organism>
<feature type="binding site" evidence="8">
    <location>
        <position position="183"/>
    </location>
    <ligand>
        <name>substrate</name>
    </ligand>
</feature>
<dbReference type="GO" id="GO:0009507">
    <property type="term" value="C:chloroplast"/>
    <property type="evidence" value="ECO:0007669"/>
    <property type="project" value="UniProtKB-SubCell"/>
</dbReference>
<evidence type="ECO:0000256" key="4">
    <source>
        <dbReference type="ARBA" id="ARBA00022679"/>
    </source>
</evidence>
<comment type="catalytic activity">
    <reaction evidence="8">
        <text>N-acetyl-L-glutamate + ATP = N-acetyl-L-glutamyl 5-phosphate + ADP</text>
        <dbReference type="Rhea" id="RHEA:14629"/>
        <dbReference type="ChEBI" id="CHEBI:30616"/>
        <dbReference type="ChEBI" id="CHEBI:44337"/>
        <dbReference type="ChEBI" id="CHEBI:57936"/>
        <dbReference type="ChEBI" id="CHEBI:456216"/>
        <dbReference type="EC" id="2.7.2.8"/>
    </reaction>
</comment>
<dbReference type="Gene3D" id="3.40.1160.10">
    <property type="entry name" value="Acetylglutamate kinase-like"/>
    <property type="match status" value="1"/>
</dbReference>
<reference evidence="11" key="1">
    <citation type="journal article" date="2017" name="J. Phycol.">
        <title>Analysis of chloroplast genomes and a supermatrix inform reclassification of the Rhodomelaceae (Rhodophyta).</title>
        <authorList>
            <person name="Diaz-Tapia P."/>
            <person name="Maggs C.A."/>
            <person name="West J.A."/>
            <person name="Verbruggen H."/>
        </authorList>
    </citation>
    <scope>NUCLEOTIDE SEQUENCE</scope>
    <source>
        <strain evidence="11">PD1509</strain>
    </source>
</reference>
<dbReference type="AlphaFoldDB" id="A0A1Z1MPN1"/>
<feature type="binding site" evidence="8">
    <location>
        <begin position="66"/>
        <end position="67"/>
    </location>
    <ligand>
        <name>substrate</name>
    </ligand>
</feature>
<evidence type="ECO:0000256" key="7">
    <source>
        <dbReference type="ARBA" id="ARBA00022840"/>
    </source>
</evidence>
<gene>
    <name evidence="8 11" type="primary">argB</name>
</gene>
<dbReference type="EMBL" id="MF101448">
    <property type="protein sequence ID" value="ARW67735.1"/>
    <property type="molecule type" value="Genomic_DNA"/>
</dbReference>
<dbReference type="InterPro" id="IPR041727">
    <property type="entry name" value="NAGK-C"/>
</dbReference>
<dbReference type="CDD" id="cd04250">
    <property type="entry name" value="AAK_NAGK-C"/>
    <property type="match status" value="1"/>
</dbReference>
<comment type="subcellular location">
    <subcellularLocation>
        <location evidence="8">Plastid</location>
        <location evidence="8">Chloroplast</location>
    </subcellularLocation>
</comment>
<keyword evidence="6 8" id="KW-0418">Kinase</keyword>
<dbReference type="InterPro" id="IPR004662">
    <property type="entry name" value="AcgluKinase_fam"/>
</dbReference>
<dbReference type="GO" id="GO:0003991">
    <property type="term" value="F:acetylglutamate kinase activity"/>
    <property type="evidence" value="ECO:0007669"/>
    <property type="project" value="UniProtKB-UniRule"/>
</dbReference>
<dbReference type="RefSeq" id="YP_009398549.1">
    <property type="nucleotide sequence ID" value="NC_035292.1"/>
</dbReference>
<evidence type="ECO:0000256" key="3">
    <source>
        <dbReference type="ARBA" id="ARBA00022605"/>
    </source>
</evidence>
<dbReference type="HAMAP" id="MF_00082">
    <property type="entry name" value="ArgB"/>
    <property type="match status" value="1"/>
</dbReference>
<dbReference type="PIRSF" id="PIRSF000728">
    <property type="entry name" value="NAGK"/>
    <property type="match status" value="1"/>
</dbReference>
<evidence type="ECO:0000256" key="8">
    <source>
        <dbReference type="HAMAP-Rule" id="MF_00082"/>
    </source>
</evidence>
<dbReference type="GeneID" id="33361092"/>
<feature type="domain" description="Aspartate/glutamate/uridylate kinase" evidence="10">
    <location>
        <begin position="27"/>
        <end position="265"/>
    </location>
</feature>
<keyword evidence="9" id="KW-1133">Transmembrane helix</keyword>
<evidence type="ECO:0000256" key="5">
    <source>
        <dbReference type="ARBA" id="ARBA00022741"/>
    </source>
</evidence>
<keyword evidence="9" id="KW-0472">Membrane</keyword>
<feature type="site" description="Transition state stabilizer" evidence="8">
    <location>
        <position position="31"/>
    </location>
</feature>
<evidence type="ECO:0000256" key="2">
    <source>
        <dbReference type="ARBA" id="ARBA00022571"/>
    </source>
</evidence>
<accession>A0A1Z1MPN1</accession>
<dbReference type="InterPro" id="IPR001057">
    <property type="entry name" value="Glu/AcGlu_kinase"/>
</dbReference>
<keyword evidence="11" id="KW-0934">Plastid</keyword>
<evidence type="ECO:0000259" key="10">
    <source>
        <dbReference type="Pfam" id="PF00696"/>
    </source>
</evidence>
<protein>
    <recommendedName>
        <fullName evidence="8">Acetylglutamate kinase</fullName>
        <ecNumber evidence="8">2.7.2.8</ecNumber>
    </recommendedName>
    <alternativeName>
        <fullName evidence="8">N-acetyl-L-glutamate 5-phosphotransferase</fullName>
    </alternativeName>
    <alternativeName>
        <fullName evidence="8">NAG kinase</fullName>
        <shortName evidence="8">NAGK</shortName>
    </alternativeName>
</protein>
<dbReference type="SUPFAM" id="SSF53633">
    <property type="entry name" value="Carbamate kinase-like"/>
    <property type="match status" value="1"/>
</dbReference>
<dbReference type="NCBIfam" id="TIGR00761">
    <property type="entry name" value="argB"/>
    <property type="match status" value="1"/>
</dbReference>
<keyword evidence="3 8" id="KW-0028">Amino-acid biosynthesis</keyword>
<evidence type="ECO:0000256" key="9">
    <source>
        <dbReference type="SAM" id="Phobius"/>
    </source>
</evidence>
<comment type="pathway">
    <text evidence="1 8">Amino-acid biosynthesis; L-arginine biosynthesis; N(2)-acetyl-L-ornithine from L-glutamate: step 2/4.</text>
</comment>
<keyword evidence="11" id="KW-0150">Chloroplast</keyword>
<keyword evidence="4 8" id="KW-0808">Transferase</keyword>
<dbReference type="FunFam" id="3.40.1160.10:FF:000004">
    <property type="entry name" value="Acetylglutamate kinase"/>
    <property type="match status" value="1"/>
</dbReference>
<keyword evidence="5 8" id="KW-0547">Nucleotide-binding</keyword>
<dbReference type="GO" id="GO:0042450">
    <property type="term" value="P:L-arginine biosynthetic process via ornithine"/>
    <property type="evidence" value="ECO:0007669"/>
    <property type="project" value="UniProtKB-UniRule"/>
</dbReference>
<dbReference type="PRINTS" id="PR00474">
    <property type="entry name" value="GLU5KINASE"/>
</dbReference>
<dbReference type="InterPro" id="IPR037528">
    <property type="entry name" value="ArgB"/>
</dbReference>
<comment type="function">
    <text evidence="8">Catalyzes the ATP-dependent phosphorylation of N-acetyl-L-glutamate.</text>
</comment>
<proteinExistence type="inferred from homology"/>
<name>A0A1Z1MPN1_9FLOR</name>